<dbReference type="GO" id="GO:0009244">
    <property type="term" value="P:lipopolysaccharide core region biosynthetic process"/>
    <property type="evidence" value="ECO:0007669"/>
    <property type="project" value="UniProtKB-UniRule"/>
</dbReference>
<organism evidence="13 14">
    <name type="scientific">Rosistilla ulvae</name>
    <dbReference type="NCBI Taxonomy" id="1930277"/>
    <lineage>
        <taxon>Bacteria</taxon>
        <taxon>Pseudomonadati</taxon>
        <taxon>Planctomycetota</taxon>
        <taxon>Planctomycetia</taxon>
        <taxon>Pirellulales</taxon>
        <taxon>Pirellulaceae</taxon>
        <taxon>Rosistilla</taxon>
    </lineage>
</organism>
<evidence type="ECO:0000256" key="8">
    <source>
        <dbReference type="ARBA" id="ARBA00049183"/>
    </source>
</evidence>
<protein>
    <recommendedName>
        <fullName evidence="5 11">3-deoxy-D-manno-octulosonic acid transferase</fullName>
        <shortName evidence="11">Kdo transferase</shortName>
        <ecNumber evidence="4 11">2.4.99.12</ecNumber>
    </recommendedName>
    <alternativeName>
        <fullName evidence="7 11">Lipid IV(A) 3-deoxy-D-manno-octulosonic acid transferase</fullName>
    </alternativeName>
</protein>
<evidence type="ECO:0000313" key="14">
    <source>
        <dbReference type="Proteomes" id="UP000319557"/>
    </source>
</evidence>
<dbReference type="InterPro" id="IPR038107">
    <property type="entry name" value="Glycos_transf_N_sf"/>
</dbReference>
<evidence type="ECO:0000256" key="1">
    <source>
        <dbReference type="ARBA" id="ARBA00004388"/>
    </source>
</evidence>
<name>A0A517M4G0_9BACT</name>
<sequence>MTYLLNIAYLLAAVAISPILVWRSLRTGKYRAGWSAKLLGSVPVRDGSQPCAWLHAVSVGEVNLLSNVVQRLQQSRPDMQIVISTTTATGMQLARTRFPEHTVFYCPLDFSWAVRRAFRRIRPDVLVLSELELWPNLIAIARQKGAEVVVINARLSERSFRGYRRFASLLRPTFRRLSLVLAQDETYARRFLQMGVDHSRVRVTGSIKFDGARTDRHAPEVVALRKLSAACKEQIVWIAGSTQAPEERIALDIYRRLADRFPQLRLVLVPRHPERFKAVADQVVGAGLKLRRRSELQTPAESWPGDTVLLVDTVGELGCWWGLSDIAFVGGSMGSRGGQNMLEPAGFGAAVSFGPNTKNFRDIVAQLLAADAATVVRDRTALEQFVVNCVEDPAARRQQGRRAQVLVVGGQGAIDRTIAAVEQLLPPALSSSSRQAA</sequence>
<evidence type="ECO:0000256" key="4">
    <source>
        <dbReference type="ARBA" id="ARBA00012621"/>
    </source>
</evidence>
<dbReference type="AlphaFoldDB" id="A0A517M4G0"/>
<dbReference type="FunFam" id="3.40.50.2000:FF:000032">
    <property type="entry name" value="3-deoxy-D-manno-octulosonic acid transferase"/>
    <property type="match status" value="1"/>
</dbReference>
<dbReference type="GO" id="GO:0009245">
    <property type="term" value="P:lipid A biosynthetic process"/>
    <property type="evidence" value="ECO:0007669"/>
    <property type="project" value="TreeGrafter"/>
</dbReference>
<dbReference type="InterPro" id="IPR007507">
    <property type="entry name" value="Glycos_transf_N"/>
</dbReference>
<feature type="active site" description="Proton acceptor" evidence="9">
    <location>
        <position position="61"/>
    </location>
</feature>
<dbReference type="UniPathway" id="UPA00958"/>
<comment type="catalytic activity">
    <reaction evidence="8 11">
        <text>lipid IVA (E. coli) + CMP-3-deoxy-beta-D-manno-octulosonate = alpha-Kdo-(2-&gt;6)-lipid IVA (E. coli) + CMP + H(+)</text>
        <dbReference type="Rhea" id="RHEA:28066"/>
        <dbReference type="ChEBI" id="CHEBI:15378"/>
        <dbReference type="ChEBI" id="CHEBI:58603"/>
        <dbReference type="ChEBI" id="CHEBI:60364"/>
        <dbReference type="ChEBI" id="CHEBI:60377"/>
        <dbReference type="ChEBI" id="CHEBI:85987"/>
        <dbReference type="EC" id="2.4.99.12"/>
    </reaction>
</comment>
<dbReference type="EMBL" id="CP036261">
    <property type="protein sequence ID" value="QDS89763.1"/>
    <property type="molecule type" value="Genomic_DNA"/>
</dbReference>
<feature type="site" description="Transition state stabilizer" evidence="10">
    <location>
        <position position="208"/>
    </location>
</feature>
<dbReference type="PANTHER" id="PTHR42755">
    <property type="entry name" value="3-DEOXY-MANNO-OCTULOSONATE CYTIDYLYLTRANSFERASE"/>
    <property type="match status" value="1"/>
</dbReference>
<dbReference type="SUPFAM" id="SSF53756">
    <property type="entry name" value="UDP-Glycosyltransferase/glycogen phosphorylase"/>
    <property type="match status" value="1"/>
</dbReference>
<evidence type="ECO:0000313" key="13">
    <source>
        <dbReference type="EMBL" id="QDS89763.1"/>
    </source>
</evidence>
<comment type="function">
    <text evidence="11">Involved in lipopolysaccharide (LPS) biosynthesis. Catalyzes the transfer of 3-deoxy-D-manno-octulosonate (Kdo) residue(s) from CMP-Kdo to lipid IV(A), the tetraacyldisaccharide-1,4'-bisphosphate precursor of lipid A.</text>
</comment>
<comment type="similarity">
    <text evidence="3">Belongs to the glycosyltransferase group 1 family. Glycosyltransferase 30 subfamily.</text>
</comment>
<evidence type="ECO:0000256" key="3">
    <source>
        <dbReference type="ARBA" id="ARBA00006380"/>
    </source>
</evidence>
<evidence type="ECO:0000256" key="11">
    <source>
        <dbReference type="RuleBase" id="RU365103"/>
    </source>
</evidence>
<keyword evidence="6 11" id="KW-0808">Transferase</keyword>
<dbReference type="KEGG" id="ruv:EC9_39630"/>
<evidence type="ECO:0000256" key="10">
    <source>
        <dbReference type="PIRSR" id="PIRSR639901-2"/>
    </source>
</evidence>
<dbReference type="GO" id="GO:0005886">
    <property type="term" value="C:plasma membrane"/>
    <property type="evidence" value="ECO:0007669"/>
    <property type="project" value="UniProtKB-SubCell"/>
</dbReference>
<gene>
    <name evidence="13" type="primary">waaA</name>
    <name evidence="13" type="ORF">EC9_39630</name>
</gene>
<feature type="domain" description="3-deoxy-D-manno-octulosonic-acid transferase N-terminal" evidence="12">
    <location>
        <begin position="44"/>
        <end position="210"/>
    </location>
</feature>
<comment type="subcellular location">
    <subcellularLocation>
        <location evidence="1">Cell inner membrane</location>
        <topology evidence="1">Single-pass membrane protein</topology>
        <orientation evidence="1">Cytoplasmic side</orientation>
    </subcellularLocation>
    <subcellularLocation>
        <location evidence="11">Cell membrane</location>
    </subcellularLocation>
</comment>
<evidence type="ECO:0000256" key="9">
    <source>
        <dbReference type="PIRSR" id="PIRSR639901-1"/>
    </source>
</evidence>
<evidence type="ECO:0000256" key="2">
    <source>
        <dbReference type="ARBA" id="ARBA00004713"/>
    </source>
</evidence>
<accession>A0A517M4G0</accession>
<dbReference type="Gene3D" id="3.40.50.2000">
    <property type="entry name" value="Glycogen Phosphorylase B"/>
    <property type="match status" value="1"/>
</dbReference>
<keyword evidence="11" id="KW-1003">Cell membrane</keyword>
<dbReference type="EC" id="2.4.99.12" evidence="4 11"/>
<dbReference type="OrthoDB" id="9789797at2"/>
<dbReference type="Proteomes" id="UP000319557">
    <property type="component" value="Chromosome"/>
</dbReference>
<dbReference type="Gene3D" id="3.40.50.11720">
    <property type="entry name" value="3-Deoxy-D-manno-octulosonic-acid transferase, N-terminal domain"/>
    <property type="match status" value="1"/>
</dbReference>
<dbReference type="FunFam" id="3.40.50.11720:FF:000001">
    <property type="entry name" value="3-deoxy-D-manno-octulosonic acid transferase"/>
    <property type="match status" value="1"/>
</dbReference>
<keyword evidence="14" id="KW-1185">Reference proteome</keyword>
<evidence type="ECO:0000256" key="6">
    <source>
        <dbReference type="ARBA" id="ARBA00022679"/>
    </source>
</evidence>
<feature type="site" description="Transition state stabilizer" evidence="10">
    <location>
        <position position="130"/>
    </location>
</feature>
<keyword evidence="13" id="KW-0328">Glycosyltransferase</keyword>
<dbReference type="Pfam" id="PF04413">
    <property type="entry name" value="Glycos_transf_N"/>
    <property type="match status" value="1"/>
</dbReference>
<evidence type="ECO:0000256" key="7">
    <source>
        <dbReference type="ARBA" id="ARBA00031445"/>
    </source>
</evidence>
<evidence type="ECO:0000259" key="12">
    <source>
        <dbReference type="Pfam" id="PF04413"/>
    </source>
</evidence>
<dbReference type="RefSeq" id="WP_145347678.1">
    <property type="nucleotide sequence ID" value="NZ_CP036261.1"/>
</dbReference>
<keyword evidence="11" id="KW-0448">Lipopolysaccharide biosynthesis</keyword>
<dbReference type="InterPro" id="IPR039901">
    <property type="entry name" value="Kdotransferase"/>
</dbReference>
<evidence type="ECO:0000256" key="5">
    <source>
        <dbReference type="ARBA" id="ARBA00019077"/>
    </source>
</evidence>
<keyword evidence="11" id="KW-0812">Transmembrane</keyword>
<keyword evidence="11" id="KW-0472">Membrane</keyword>
<feature type="transmembrane region" description="Helical" evidence="11">
    <location>
        <begin position="6"/>
        <end position="25"/>
    </location>
</feature>
<keyword evidence="11" id="KW-1133">Transmembrane helix</keyword>
<reference evidence="13 14" key="1">
    <citation type="submission" date="2019-02" db="EMBL/GenBank/DDBJ databases">
        <title>Deep-cultivation of Planctomycetes and their phenomic and genomic characterization uncovers novel biology.</title>
        <authorList>
            <person name="Wiegand S."/>
            <person name="Jogler M."/>
            <person name="Boedeker C."/>
            <person name="Pinto D."/>
            <person name="Vollmers J."/>
            <person name="Rivas-Marin E."/>
            <person name="Kohn T."/>
            <person name="Peeters S.H."/>
            <person name="Heuer A."/>
            <person name="Rast P."/>
            <person name="Oberbeckmann S."/>
            <person name="Bunk B."/>
            <person name="Jeske O."/>
            <person name="Meyerdierks A."/>
            <person name="Storesund J.E."/>
            <person name="Kallscheuer N."/>
            <person name="Luecker S."/>
            <person name="Lage O.M."/>
            <person name="Pohl T."/>
            <person name="Merkel B.J."/>
            <person name="Hornburger P."/>
            <person name="Mueller R.-W."/>
            <person name="Bruemmer F."/>
            <person name="Labrenz M."/>
            <person name="Spormann A.M."/>
            <person name="Op den Camp H."/>
            <person name="Overmann J."/>
            <person name="Amann R."/>
            <person name="Jetten M.S.M."/>
            <person name="Mascher T."/>
            <person name="Medema M.H."/>
            <person name="Devos D.P."/>
            <person name="Kaster A.-K."/>
            <person name="Ovreas L."/>
            <person name="Rohde M."/>
            <person name="Galperin M.Y."/>
            <person name="Jogler C."/>
        </authorList>
    </citation>
    <scope>NUCLEOTIDE SEQUENCE [LARGE SCALE GENOMIC DNA]</scope>
    <source>
        <strain evidence="13 14">EC9</strain>
    </source>
</reference>
<dbReference type="PANTHER" id="PTHR42755:SF1">
    <property type="entry name" value="3-DEOXY-D-MANNO-OCTULOSONIC ACID TRANSFERASE, MITOCHONDRIAL-RELATED"/>
    <property type="match status" value="1"/>
</dbReference>
<comment type="pathway">
    <text evidence="2 11">Bacterial outer membrane biogenesis; LPS core biosynthesis.</text>
</comment>
<dbReference type="GO" id="GO:0043842">
    <property type="term" value="F:Kdo transferase activity"/>
    <property type="evidence" value="ECO:0007669"/>
    <property type="project" value="UniProtKB-EC"/>
</dbReference>
<proteinExistence type="inferred from homology"/>